<evidence type="ECO:0000256" key="3">
    <source>
        <dbReference type="ARBA" id="ARBA00022729"/>
    </source>
</evidence>
<evidence type="ECO:0000256" key="2">
    <source>
        <dbReference type="ARBA" id="ARBA00006275"/>
    </source>
</evidence>
<evidence type="ECO:0000256" key="4">
    <source>
        <dbReference type="ARBA" id="ARBA00023136"/>
    </source>
</evidence>
<keyword evidence="9" id="KW-1185">Reference proteome</keyword>
<dbReference type="InterPro" id="IPR033985">
    <property type="entry name" value="SusD-like_N"/>
</dbReference>
<gene>
    <name evidence="8" type="ORF">IC229_05185</name>
</gene>
<dbReference type="InterPro" id="IPR012944">
    <property type="entry name" value="SusD_RagB_dom"/>
</dbReference>
<keyword evidence="5" id="KW-0998">Cell outer membrane</keyword>
<dbReference type="Pfam" id="PF14322">
    <property type="entry name" value="SusD-like_3"/>
    <property type="match status" value="1"/>
</dbReference>
<dbReference type="PROSITE" id="PS51257">
    <property type="entry name" value="PROKAR_LIPOPROTEIN"/>
    <property type="match status" value="1"/>
</dbReference>
<keyword evidence="4" id="KW-0472">Membrane</keyword>
<organism evidence="8 9">
    <name type="scientific">Spirosoma profusum</name>
    <dbReference type="NCBI Taxonomy" id="2771354"/>
    <lineage>
        <taxon>Bacteria</taxon>
        <taxon>Pseudomonadati</taxon>
        <taxon>Bacteroidota</taxon>
        <taxon>Cytophagia</taxon>
        <taxon>Cytophagales</taxon>
        <taxon>Cytophagaceae</taxon>
        <taxon>Spirosoma</taxon>
    </lineage>
</organism>
<dbReference type="AlphaFoldDB" id="A0A927AQA8"/>
<dbReference type="InterPro" id="IPR011990">
    <property type="entry name" value="TPR-like_helical_dom_sf"/>
</dbReference>
<comment type="subcellular location">
    <subcellularLocation>
        <location evidence="1">Cell outer membrane</location>
    </subcellularLocation>
</comment>
<evidence type="ECO:0000259" key="7">
    <source>
        <dbReference type="Pfam" id="PF14322"/>
    </source>
</evidence>
<dbReference type="SUPFAM" id="SSF48452">
    <property type="entry name" value="TPR-like"/>
    <property type="match status" value="1"/>
</dbReference>
<evidence type="ECO:0000256" key="1">
    <source>
        <dbReference type="ARBA" id="ARBA00004442"/>
    </source>
</evidence>
<dbReference type="Pfam" id="PF07980">
    <property type="entry name" value="SusD_RagB"/>
    <property type="match status" value="1"/>
</dbReference>
<dbReference type="Proteomes" id="UP000598820">
    <property type="component" value="Unassembled WGS sequence"/>
</dbReference>
<dbReference type="GO" id="GO:0009279">
    <property type="term" value="C:cell outer membrane"/>
    <property type="evidence" value="ECO:0007669"/>
    <property type="project" value="UniProtKB-SubCell"/>
</dbReference>
<comment type="caution">
    <text evidence="8">The sequence shown here is derived from an EMBL/GenBank/DDBJ whole genome shotgun (WGS) entry which is preliminary data.</text>
</comment>
<keyword evidence="3" id="KW-0732">Signal</keyword>
<protein>
    <submittedName>
        <fullName evidence="8">RagB/SusD family nutrient uptake outer membrane protein</fullName>
    </submittedName>
</protein>
<dbReference type="Gene3D" id="1.25.40.390">
    <property type="match status" value="1"/>
</dbReference>
<dbReference type="EMBL" id="JACWZY010000003">
    <property type="protein sequence ID" value="MBD2700018.1"/>
    <property type="molecule type" value="Genomic_DNA"/>
</dbReference>
<dbReference type="RefSeq" id="WP_190885876.1">
    <property type="nucleotide sequence ID" value="NZ_JACWZY010000003.1"/>
</dbReference>
<feature type="domain" description="SusD-like N-terminal" evidence="7">
    <location>
        <begin position="120"/>
        <end position="211"/>
    </location>
</feature>
<reference evidence="8" key="1">
    <citation type="submission" date="2020-09" db="EMBL/GenBank/DDBJ databases">
        <authorList>
            <person name="Kim M.K."/>
        </authorList>
    </citation>
    <scope>NUCLEOTIDE SEQUENCE</scope>
    <source>
        <strain evidence="8">BT702</strain>
    </source>
</reference>
<feature type="domain" description="RagB/SusD" evidence="6">
    <location>
        <begin position="272"/>
        <end position="588"/>
    </location>
</feature>
<proteinExistence type="inferred from homology"/>
<evidence type="ECO:0000259" key="6">
    <source>
        <dbReference type="Pfam" id="PF07980"/>
    </source>
</evidence>
<accession>A0A927AQA8</accession>
<name>A0A927AQA8_9BACT</name>
<evidence type="ECO:0000313" key="9">
    <source>
        <dbReference type="Proteomes" id="UP000598820"/>
    </source>
</evidence>
<evidence type="ECO:0000256" key="5">
    <source>
        <dbReference type="ARBA" id="ARBA00023237"/>
    </source>
</evidence>
<comment type="similarity">
    <text evidence="2">Belongs to the SusD family.</text>
</comment>
<sequence length="588" mass="66448">MKKIISFIAIAIGLVSCDLNRLPEDAISPNTFFNTENDLLLYTNSFYNAMPSAEDVYNEDVDNVVKNSLRDELQGTRVVPTSEANANSPSNVESNARGWRWADLRNINYFLANSGKCPDKKAVAKYNGLARFFRAYFYFNKVKRFGDVPWYGSTADMSDADMLTKARDPRTMVMDSVMADVNNAIATLDASRQLNTITKWTALALKSRIGLYEGTFRKYHPEFSLPDANKFLDASIEASDNLMKNSGYVIYKATPSTAYMKLFSSDNAIPDEVILARDFSDELQVYHNLNYYTMTASYGKPGLEKKLVNSYLMADGTRFTDIKGYETMQFAEEVQNRDPRLSQTIRTPGYTRIGETTPLTPEFGATVTGYQLIKFVSAPKWDTFTKDITDMPIFRYAEVLMNYAEAKAERGTLTQADLDISTKLTRDRVGMPNINLAAANANPDPYQAQQYTQLSGSNVGVILEIRRERRIELVMENFFRWDDLIRWKEGQLLTKVFKGMYFPGPGSFDLDKNGKVDLVIYEGTKPTVAGAQVLKLGSEILLENGNKGGNIVVNGHINKKFNESRDYLYPIPTQELLLNTKLKQNPNW</sequence>
<evidence type="ECO:0000313" key="8">
    <source>
        <dbReference type="EMBL" id="MBD2700018.1"/>
    </source>
</evidence>